<evidence type="ECO:0000313" key="2">
    <source>
        <dbReference type="Proteomes" id="UP000324222"/>
    </source>
</evidence>
<sequence>MNMETHPGTEGVKSQLAARFTTNMATALLPVRKVTPAPCLLSRLLPSAYHALMPRSFFLYSFPPFSLSPRSVCHHASLFFSPSVPSRSLAVMVTY</sequence>
<proteinExistence type="predicted"/>
<accession>A0A5B7EN39</accession>
<evidence type="ECO:0000313" key="1">
    <source>
        <dbReference type="EMBL" id="MPC36050.1"/>
    </source>
</evidence>
<gene>
    <name evidence="1" type="ORF">E2C01_029496</name>
</gene>
<name>A0A5B7EN39_PORTR</name>
<dbReference type="EMBL" id="VSRR010003416">
    <property type="protein sequence ID" value="MPC36050.1"/>
    <property type="molecule type" value="Genomic_DNA"/>
</dbReference>
<dbReference type="AlphaFoldDB" id="A0A5B7EN39"/>
<keyword evidence="2" id="KW-1185">Reference proteome</keyword>
<organism evidence="1 2">
    <name type="scientific">Portunus trituberculatus</name>
    <name type="common">Swimming crab</name>
    <name type="synonym">Neptunus trituberculatus</name>
    <dbReference type="NCBI Taxonomy" id="210409"/>
    <lineage>
        <taxon>Eukaryota</taxon>
        <taxon>Metazoa</taxon>
        <taxon>Ecdysozoa</taxon>
        <taxon>Arthropoda</taxon>
        <taxon>Crustacea</taxon>
        <taxon>Multicrustacea</taxon>
        <taxon>Malacostraca</taxon>
        <taxon>Eumalacostraca</taxon>
        <taxon>Eucarida</taxon>
        <taxon>Decapoda</taxon>
        <taxon>Pleocyemata</taxon>
        <taxon>Brachyura</taxon>
        <taxon>Eubrachyura</taxon>
        <taxon>Portunoidea</taxon>
        <taxon>Portunidae</taxon>
        <taxon>Portuninae</taxon>
        <taxon>Portunus</taxon>
    </lineage>
</organism>
<comment type="caution">
    <text evidence="1">The sequence shown here is derived from an EMBL/GenBank/DDBJ whole genome shotgun (WGS) entry which is preliminary data.</text>
</comment>
<dbReference type="Proteomes" id="UP000324222">
    <property type="component" value="Unassembled WGS sequence"/>
</dbReference>
<reference evidence="1 2" key="1">
    <citation type="submission" date="2019-05" db="EMBL/GenBank/DDBJ databases">
        <title>Another draft genome of Portunus trituberculatus and its Hox gene families provides insights of decapod evolution.</title>
        <authorList>
            <person name="Jeong J.-H."/>
            <person name="Song I."/>
            <person name="Kim S."/>
            <person name="Choi T."/>
            <person name="Kim D."/>
            <person name="Ryu S."/>
            <person name="Kim W."/>
        </authorList>
    </citation>
    <scope>NUCLEOTIDE SEQUENCE [LARGE SCALE GENOMIC DNA]</scope>
    <source>
        <tissue evidence="1">Muscle</tissue>
    </source>
</reference>
<protein>
    <submittedName>
        <fullName evidence="1">Uncharacterized protein</fullName>
    </submittedName>
</protein>